<organism evidence="1 2">
    <name type="scientific">Phytophthora cactorum</name>
    <dbReference type="NCBI Taxonomy" id="29920"/>
    <lineage>
        <taxon>Eukaryota</taxon>
        <taxon>Sar</taxon>
        <taxon>Stramenopiles</taxon>
        <taxon>Oomycota</taxon>
        <taxon>Peronosporomycetes</taxon>
        <taxon>Peronosporales</taxon>
        <taxon>Peronosporaceae</taxon>
        <taxon>Phytophthora</taxon>
    </lineage>
</organism>
<gene>
    <name evidence="1" type="ORF">JG687_00015464</name>
</gene>
<comment type="caution">
    <text evidence="1">The sequence shown here is derived from an EMBL/GenBank/DDBJ whole genome shotgun (WGS) entry which is preliminary data.</text>
</comment>
<sequence>MIRKSGYSLKGKTVAIRGDFQIFNPIEYMFGYVKRFFQRHYVESSGRDLLSFEVKTFRRFEPFNWGKCLSTVAG</sequence>
<protein>
    <submittedName>
        <fullName evidence="1">Uncharacterized protein</fullName>
    </submittedName>
</protein>
<dbReference type="Proteomes" id="UP000688947">
    <property type="component" value="Unassembled WGS sequence"/>
</dbReference>
<dbReference type="EMBL" id="JAENGZ010001379">
    <property type="protein sequence ID" value="KAG6948467.1"/>
    <property type="molecule type" value="Genomic_DNA"/>
</dbReference>
<reference evidence="1" key="1">
    <citation type="submission" date="2021-01" db="EMBL/GenBank/DDBJ databases">
        <title>Phytophthora aleatoria, a newly-described species from Pinus radiata is distinct from Phytophthora cactorum isolates based on comparative genomics.</title>
        <authorList>
            <person name="Mcdougal R."/>
            <person name="Panda P."/>
            <person name="Williams N."/>
            <person name="Studholme D.J."/>
        </authorList>
    </citation>
    <scope>NUCLEOTIDE SEQUENCE</scope>
    <source>
        <strain evidence="1">NZFS 3830</strain>
    </source>
</reference>
<proteinExistence type="predicted"/>
<evidence type="ECO:0000313" key="2">
    <source>
        <dbReference type="Proteomes" id="UP000688947"/>
    </source>
</evidence>
<name>A0A8T1TXW6_9STRA</name>
<accession>A0A8T1TXW6</accession>
<dbReference type="AlphaFoldDB" id="A0A8T1TXW6"/>
<evidence type="ECO:0000313" key="1">
    <source>
        <dbReference type="EMBL" id="KAG6948467.1"/>
    </source>
</evidence>